<sequence length="297" mass="32390">MWQGRRWRFRACRRVQQGAGQVPEHPTTPKGTTVAKHDTEPEGESRASASVLLNGLHVLEAFSIDEPVLGVTEIARKVDQHKSTVSRILATLERAGYVERDERSGRFRLGLGLIALAGPLLADLDVRRVALGSLQQLTDRTGETSALMVWNGHESVVVEQVQSPKQVKHTAAIGTRYDTYESSSVKVFLAALPPSEVTRLFERRLLVGTYEEHALESYVAELERVTELGFAVNDGRTSVEEVGVAAPVRDHRGVVVAAVLLSAPRFRVPPAMLDVLARSVADTALEVSARLGDTSTA</sequence>
<dbReference type="SUPFAM" id="SSF55781">
    <property type="entry name" value="GAF domain-like"/>
    <property type="match status" value="1"/>
</dbReference>
<reference evidence="10 11" key="1">
    <citation type="journal article" date="2019" name="Environ. Microbiol.">
        <title>Species interactions and distinct microbial communities in high Arctic permafrost affected cryosols are associated with the CH4 and CO2 gas fluxes.</title>
        <authorList>
            <person name="Altshuler I."/>
            <person name="Hamel J."/>
            <person name="Turney S."/>
            <person name="Magnuson E."/>
            <person name="Levesque R."/>
            <person name="Greer C."/>
            <person name="Whyte L.G."/>
        </authorList>
    </citation>
    <scope>NUCLEOTIDE SEQUENCE [LARGE SCALE GENOMIC DNA]</scope>
    <source>
        <strain evidence="10 11">S9.3A</strain>
    </source>
</reference>
<dbReference type="PROSITE" id="PS51077">
    <property type="entry name" value="HTH_ICLR"/>
    <property type="match status" value="1"/>
</dbReference>
<dbReference type="InterPro" id="IPR036390">
    <property type="entry name" value="WH_DNA-bd_sf"/>
</dbReference>
<dbReference type="Gene3D" id="1.10.10.10">
    <property type="entry name" value="Winged helix-like DNA-binding domain superfamily/Winged helix DNA-binding domain"/>
    <property type="match status" value="1"/>
</dbReference>
<evidence type="ECO:0000256" key="7">
    <source>
        <dbReference type="SAM" id="MobiDB-lite"/>
    </source>
</evidence>
<evidence type="ECO:0000256" key="3">
    <source>
        <dbReference type="ARBA" id="ARBA00023125"/>
    </source>
</evidence>
<dbReference type="GO" id="GO:0045892">
    <property type="term" value="P:negative regulation of DNA-templated transcription"/>
    <property type="evidence" value="ECO:0007669"/>
    <property type="project" value="TreeGrafter"/>
</dbReference>
<dbReference type="InterPro" id="IPR050707">
    <property type="entry name" value="HTH_MetabolicPath_Reg"/>
</dbReference>
<dbReference type="GO" id="GO:0003700">
    <property type="term" value="F:DNA-binding transcription factor activity"/>
    <property type="evidence" value="ECO:0007669"/>
    <property type="project" value="TreeGrafter"/>
</dbReference>
<evidence type="ECO:0000256" key="2">
    <source>
        <dbReference type="ARBA" id="ARBA00023015"/>
    </source>
</evidence>
<evidence type="ECO:0000256" key="4">
    <source>
        <dbReference type="ARBA" id="ARBA00023163"/>
    </source>
</evidence>
<evidence type="ECO:0000256" key="1">
    <source>
        <dbReference type="ARBA" id="ARBA00022798"/>
    </source>
</evidence>
<keyword evidence="1" id="KW-0319">Glycerol metabolism</keyword>
<evidence type="ECO:0000259" key="9">
    <source>
        <dbReference type="PROSITE" id="PS51078"/>
    </source>
</evidence>
<dbReference type="Proteomes" id="UP000317722">
    <property type="component" value="Unassembled WGS sequence"/>
</dbReference>
<evidence type="ECO:0000259" key="8">
    <source>
        <dbReference type="PROSITE" id="PS51077"/>
    </source>
</evidence>
<proteinExistence type="predicted"/>
<dbReference type="Pfam" id="PF01614">
    <property type="entry name" value="IclR_C"/>
    <property type="match status" value="1"/>
</dbReference>
<dbReference type="InterPro" id="IPR014757">
    <property type="entry name" value="Tscrpt_reg_IclR_C"/>
</dbReference>
<name>A0A502CUE3_9MICO</name>
<dbReference type="GO" id="GO:0006071">
    <property type="term" value="P:glycerol metabolic process"/>
    <property type="evidence" value="ECO:0007669"/>
    <property type="project" value="UniProtKB-KW"/>
</dbReference>
<protein>
    <recommendedName>
        <fullName evidence="6">Glycerol operon regulatory protein</fullName>
    </recommendedName>
</protein>
<dbReference type="InterPro" id="IPR011991">
    <property type="entry name" value="ArsR-like_HTH"/>
</dbReference>
<dbReference type="PROSITE" id="PS51078">
    <property type="entry name" value="ICLR_ED"/>
    <property type="match status" value="1"/>
</dbReference>
<evidence type="ECO:0000313" key="11">
    <source>
        <dbReference type="Proteomes" id="UP000317722"/>
    </source>
</evidence>
<keyword evidence="2" id="KW-0805">Transcription regulation</keyword>
<dbReference type="InterPro" id="IPR029016">
    <property type="entry name" value="GAF-like_dom_sf"/>
</dbReference>
<dbReference type="OrthoDB" id="7274111at2"/>
<evidence type="ECO:0000256" key="5">
    <source>
        <dbReference type="ARBA" id="ARBA00058938"/>
    </source>
</evidence>
<dbReference type="PANTHER" id="PTHR30136">
    <property type="entry name" value="HELIX-TURN-HELIX TRANSCRIPTIONAL REGULATOR, ICLR FAMILY"/>
    <property type="match status" value="1"/>
</dbReference>
<dbReference type="AlphaFoldDB" id="A0A502CUE3"/>
<dbReference type="Pfam" id="PF09339">
    <property type="entry name" value="HTH_IclR"/>
    <property type="match status" value="1"/>
</dbReference>
<dbReference type="GO" id="GO:0003677">
    <property type="term" value="F:DNA binding"/>
    <property type="evidence" value="ECO:0007669"/>
    <property type="project" value="UniProtKB-KW"/>
</dbReference>
<evidence type="ECO:0000313" key="10">
    <source>
        <dbReference type="EMBL" id="TPG16857.1"/>
    </source>
</evidence>
<comment type="caution">
    <text evidence="10">The sequence shown here is derived from an EMBL/GenBank/DDBJ whole genome shotgun (WGS) entry which is preliminary data.</text>
</comment>
<dbReference type="SUPFAM" id="SSF46785">
    <property type="entry name" value="Winged helix' DNA-binding domain"/>
    <property type="match status" value="1"/>
</dbReference>
<evidence type="ECO:0000256" key="6">
    <source>
        <dbReference type="ARBA" id="ARBA00070406"/>
    </source>
</evidence>
<feature type="domain" description="HTH iclR-type" evidence="8">
    <location>
        <begin position="49"/>
        <end position="111"/>
    </location>
</feature>
<gene>
    <name evidence="10" type="ORF">EAH86_08660</name>
</gene>
<feature type="domain" description="IclR-ED" evidence="9">
    <location>
        <begin position="112"/>
        <end position="293"/>
    </location>
</feature>
<keyword evidence="11" id="KW-1185">Reference proteome</keyword>
<keyword evidence="4" id="KW-0804">Transcription</keyword>
<organism evidence="10 11">
    <name type="scientific">Pedococcus bigeumensis</name>
    <dbReference type="NCBI Taxonomy" id="433644"/>
    <lineage>
        <taxon>Bacteria</taxon>
        <taxon>Bacillati</taxon>
        <taxon>Actinomycetota</taxon>
        <taxon>Actinomycetes</taxon>
        <taxon>Micrococcales</taxon>
        <taxon>Intrasporangiaceae</taxon>
        <taxon>Pedococcus</taxon>
    </lineage>
</organism>
<dbReference type="InterPro" id="IPR005471">
    <property type="entry name" value="Tscrpt_reg_IclR_N"/>
</dbReference>
<dbReference type="PANTHER" id="PTHR30136:SF24">
    <property type="entry name" value="HTH-TYPE TRANSCRIPTIONAL REPRESSOR ALLR"/>
    <property type="match status" value="1"/>
</dbReference>
<keyword evidence="3" id="KW-0238">DNA-binding</keyword>
<dbReference type="SMART" id="SM00346">
    <property type="entry name" value="HTH_ICLR"/>
    <property type="match status" value="1"/>
</dbReference>
<dbReference type="InterPro" id="IPR036388">
    <property type="entry name" value="WH-like_DNA-bd_sf"/>
</dbReference>
<feature type="compositionally biased region" description="Basic and acidic residues" evidence="7">
    <location>
        <begin position="35"/>
        <end position="45"/>
    </location>
</feature>
<dbReference type="EMBL" id="RCZM01000003">
    <property type="protein sequence ID" value="TPG16857.1"/>
    <property type="molecule type" value="Genomic_DNA"/>
</dbReference>
<comment type="function">
    <text evidence="5">May be an activator protein for the gylABX operon.</text>
</comment>
<feature type="region of interest" description="Disordered" evidence="7">
    <location>
        <begin position="16"/>
        <end position="45"/>
    </location>
</feature>
<accession>A0A502CUE3</accession>
<dbReference type="CDD" id="cd00090">
    <property type="entry name" value="HTH_ARSR"/>
    <property type="match status" value="1"/>
</dbReference>
<dbReference type="FunFam" id="1.10.10.10:FF:000056">
    <property type="entry name" value="IclR family transcriptional regulator"/>
    <property type="match status" value="1"/>
</dbReference>
<dbReference type="Gene3D" id="3.30.450.40">
    <property type="match status" value="1"/>
</dbReference>